<name>A0AAV4DBM7_9GAST</name>
<gene>
    <name evidence="1" type="ORF">PoB_006800500</name>
</gene>
<protein>
    <submittedName>
        <fullName evidence="1">Uncharacterized protein</fullName>
    </submittedName>
</protein>
<dbReference type="AlphaFoldDB" id="A0AAV4DBM7"/>
<organism evidence="1 2">
    <name type="scientific">Plakobranchus ocellatus</name>
    <dbReference type="NCBI Taxonomy" id="259542"/>
    <lineage>
        <taxon>Eukaryota</taxon>
        <taxon>Metazoa</taxon>
        <taxon>Spiralia</taxon>
        <taxon>Lophotrochozoa</taxon>
        <taxon>Mollusca</taxon>
        <taxon>Gastropoda</taxon>
        <taxon>Heterobranchia</taxon>
        <taxon>Euthyneura</taxon>
        <taxon>Panpulmonata</taxon>
        <taxon>Sacoglossa</taxon>
        <taxon>Placobranchoidea</taxon>
        <taxon>Plakobranchidae</taxon>
        <taxon>Plakobranchus</taxon>
    </lineage>
</organism>
<accession>A0AAV4DBM7</accession>
<comment type="caution">
    <text evidence="1">The sequence shown here is derived from an EMBL/GenBank/DDBJ whole genome shotgun (WGS) entry which is preliminary data.</text>
</comment>
<sequence>MRAPEARYSRGISQNYAFLQFCFQQIYHQIPRNLDPEDVLNQLSDFVTQNPSIFYPSWKKRKDATLLTFCSGVGKHLTLQPLSRRCLASSCFRTWACLVKLGPISLCEPNCDVLLEPKEQTDGSRTLICTYTWKSAMRITHSVLLIAHYALRTHGNVP</sequence>
<reference evidence="1 2" key="1">
    <citation type="journal article" date="2021" name="Elife">
        <title>Chloroplast acquisition without the gene transfer in kleptoplastic sea slugs, Plakobranchus ocellatus.</title>
        <authorList>
            <person name="Maeda T."/>
            <person name="Takahashi S."/>
            <person name="Yoshida T."/>
            <person name="Shimamura S."/>
            <person name="Takaki Y."/>
            <person name="Nagai Y."/>
            <person name="Toyoda A."/>
            <person name="Suzuki Y."/>
            <person name="Arimoto A."/>
            <person name="Ishii H."/>
            <person name="Satoh N."/>
            <person name="Nishiyama T."/>
            <person name="Hasebe M."/>
            <person name="Maruyama T."/>
            <person name="Minagawa J."/>
            <person name="Obokata J."/>
            <person name="Shigenobu S."/>
        </authorList>
    </citation>
    <scope>NUCLEOTIDE SEQUENCE [LARGE SCALE GENOMIC DNA]</scope>
</reference>
<dbReference type="Proteomes" id="UP000735302">
    <property type="component" value="Unassembled WGS sequence"/>
</dbReference>
<dbReference type="EMBL" id="BLXT01007695">
    <property type="protein sequence ID" value="GFO41500.1"/>
    <property type="molecule type" value="Genomic_DNA"/>
</dbReference>
<evidence type="ECO:0000313" key="2">
    <source>
        <dbReference type="Proteomes" id="UP000735302"/>
    </source>
</evidence>
<proteinExistence type="predicted"/>
<keyword evidence="2" id="KW-1185">Reference proteome</keyword>
<evidence type="ECO:0000313" key="1">
    <source>
        <dbReference type="EMBL" id="GFO41500.1"/>
    </source>
</evidence>